<dbReference type="AlphaFoldDB" id="K6AFB5"/>
<sequence length="223" mass="26403">MRIYYFIITLIISFCVSLQAQNNADKFKQQAQSSFENKDYTKARYLYIQAYKDYANEGKITQAIECGTQAASLYHRENYYQEAFDLCRQMSQIVANQEHAEQKKLYGLRFGITKERLQMYIKLRNTAQAQLQLNMLDNLAEESGNPELTEELLYTKTDYFYIFEQKKEGDAAFNKLISQYREKKEYGKIDECYQNLIAIARKANNISLRLQSYYKKVKCGRIW</sequence>
<reference evidence="2 3" key="1">
    <citation type="submission" date="2012-02" db="EMBL/GenBank/DDBJ databases">
        <title>The Genome Sequence of Parabacteroides merdae CL03T12C32.</title>
        <authorList>
            <consortium name="The Broad Institute Genome Sequencing Platform"/>
            <person name="Earl A."/>
            <person name="Ward D."/>
            <person name="Feldgarden M."/>
            <person name="Gevers D."/>
            <person name="Zitomersky N.L."/>
            <person name="Coyne M.J."/>
            <person name="Comstock L.E."/>
            <person name="Young S.K."/>
            <person name="Zeng Q."/>
            <person name="Gargeya S."/>
            <person name="Fitzgerald M."/>
            <person name="Haas B."/>
            <person name="Abouelleil A."/>
            <person name="Alvarado L."/>
            <person name="Arachchi H.M."/>
            <person name="Berlin A."/>
            <person name="Chapman S.B."/>
            <person name="Gearin G."/>
            <person name="Goldberg J."/>
            <person name="Griggs A."/>
            <person name="Gujja S."/>
            <person name="Hansen M."/>
            <person name="Heiman D."/>
            <person name="Howarth C."/>
            <person name="Larimer J."/>
            <person name="Lui A."/>
            <person name="MacDonald P.J.P."/>
            <person name="McCowen C."/>
            <person name="Montmayeur A."/>
            <person name="Murphy C."/>
            <person name="Neiman D."/>
            <person name="Pearson M."/>
            <person name="Priest M."/>
            <person name="Roberts A."/>
            <person name="Saif S."/>
            <person name="Shea T."/>
            <person name="Sisk P."/>
            <person name="Stolte C."/>
            <person name="Sykes S."/>
            <person name="Wortman J."/>
            <person name="Nusbaum C."/>
            <person name="Birren B."/>
        </authorList>
    </citation>
    <scope>NUCLEOTIDE SEQUENCE [LARGE SCALE GENOMIC DNA]</scope>
    <source>
        <strain evidence="2 3">CL03T12C32</strain>
    </source>
</reference>
<keyword evidence="1" id="KW-0732">Signal</keyword>
<name>K6AFB5_9BACT</name>
<protein>
    <submittedName>
        <fullName evidence="2">Uncharacterized protein</fullName>
    </submittedName>
</protein>
<evidence type="ECO:0000313" key="3">
    <source>
        <dbReference type="Proteomes" id="UP000006271"/>
    </source>
</evidence>
<dbReference type="Proteomes" id="UP000006271">
    <property type="component" value="Unassembled WGS sequence"/>
</dbReference>
<proteinExistence type="predicted"/>
<accession>K6AFB5</accession>
<evidence type="ECO:0000313" key="2">
    <source>
        <dbReference type="EMBL" id="EKN14428.1"/>
    </source>
</evidence>
<dbReference type="InterPro" id="IPR011990">
    <property type="entry name" value="TPR-like_helical_dom_sf"/>
</dbReference>
<dbReference type="PATRIC" id="fig|999420.3.peg.1129"/>
<comment type="caution">
    <text evidence="2">The sequence shown here is derived from an EMBL/GenBank/DDBJ whole genome shotgun (WGS) entry which is preliminary data.</text>
</comment>
<dbReference type="EMBL" id="AGZQ01000006">
    <property type="protein sequence ID" value="EKN14428.1"/>
    <property type="molecule type" value="Genomic_DNA"/>
</dbReference>
<dbReference type="RefSeq" id="WP_005643863.1">
    <property type="nucleotide sequence ID" value="NZ_JH976452.1"/>
</dbReference>
<evidence type="ECO:0000256" key="1">
    <source>
        <dbReference type="SAM" id="SignalP"/>
    </source>
</evidence>
<dbReference type="Gene3D" id="1.25.40.10">
    <property type="entry name" value="Tetratricopeptide repeat domain"/>
    <property type="match status" value="1"/>
</dbReference>
<organism evidence="2 3">
    <name type="scientific">Parabacteroides merdae CL03T12C32</name>
    <dbReference type="NCBI Taxonomy" id="999420"/>
    <lineage>
        <taxon>Bacteria</taxon>
        <taxon>Pseudomonadati</taxon>
        <taxon>Bacteroidota</taxon>
        <taxon>Bacteroidia</taxon>
        <taxon>Bacteroidales</taxon>
        <taxon>Tannerellaceae</taxon>
        <taxon>Parabacteroides</taxon>
    </lineage>
</organism>
<feature type="chain" id="PRO_5003889681" evidence="1">
    <location>
        <begin position="21"/>
        <end position="223"/>
    </location>
</feature>
<feature type="signal peptide" evidence="1">
    <location>
        <begin position="1"/>
        <end position="20"/>
    </location>
</feature>
<gene>
    <name evidence="2" type="ORF">HMPREF1060_01105</name>
</gene>
<dbReference type="HOGENOM" id="CLU_1239188_0_0_10"/>